<dbReference type="InterPro" id="IPR012334">
    <property type="entry name" value="Pectin_lyas_fold"/>
</dbReference>
<evidence type="ECO:0000259" key="4">
    <source>
        <dbReference type="SMART" id="SM00237"/>
    </source>
</evidence>
<dbReference type="InterPro" id="IPR011050">
    <property type="entry name" value="Pectin_lyase_fold/virulence"/>
</dbReference>
<dbReference type="Gene3D" id="2.160.20.10">
    <property type="entry name" value="Single-stranded right-handed beta-helix, Pectin lyase-like"/>
    <property type="match status" value="1"/>
</dbReference>
<name>A0ABT9HVP4_9GAMM</name>
<keyword evidence="2" id="KW-0677">Repeat</keyword>
<proteinExistence type="predicted"/>
<organism evidence="5 6">
    <name type="scientific">Rheinheimera baltica</name>
    <dbReference type="NCBI Taxonomy" id="67576"/>
    <lineage>
        <taxon>Bacteria</taxon>
        <taxon>Pseudomonadati</taxon>
        <taxon>Pseudomonadota</taxon>
        <taxon>Gammaproteobacteria</taxon>
        <taxon>Chromatiales</taxon>
        <taxon>Chromatiaceae</taxon>
        <taxon>Rheinheimera</taxon>
    </lineage>
</organism>
<dbReference type="SUPFAM" id="SSF141072">
    <property type="entry name" value="CalX-like"/>
    <property type="match status" value="2"/>
</dbReference>
<dbReference type="PANTHER" id="PTHR38787:SF3">
    <property type="entry name" value="REGULATORY P DOMAIN-CONTAINING PROTEIN"/>
    <property type="match status" value="1"/>
</dbReference>
<dbReference type="Gene3D" id="2.60.40.2030">
    <property type="match status" value="2"/>
</dbReference>
<protein>
    <submittedName>
        <fullName evidence="5">Choice-of-anchor B family protein</fullName>
    </submittedName>
</protein>
<evidence type="ECO:0000256" key="3">
    <source>
        <dbReference type="ARBA" id="ARBA00022837"/>
    </source>
</evidence>
<dbReference type="EMBL" id="JAPJDZ010000007">
    <property type="protein sequence ID" value="MDP5135209.1"/>
    <property type="molecule type" value="Genomic_DNA"/>
</dbReference>
<dbReference type="Pfam" id="PF03160">
    <property type="entry name" value="Calx-beta"/>
    <property type="match status" value="2"/>
</dbReference>
<keyword evidence="6" id="KW-1185">Reference proteome</keyword>
<dbReference type="RefSeq" id="WP_305974145.1">
    <property type="nucleotide sequence ID" value="NZ_JAPJDZ010000007.1"/>
</dbReference>
<dbReference type="InterPro" id="IPR011048">
    <property type="entry name" value="Haem_d1_sf"/>
</dbReference>
<accession>A0ABT9HVP4</accession>
<reference evidence="5 6" key="1">
    <citation type="submission" date="2022-11" db="EMBL/GenBank/DDBJ databases">
        <title>Viruses from the air-sea interface of a natural surface slick.</title>
        <authorList>
            <person name="Rahlff J."/>
            <person name="Holmfeldt K."/>
        </authorList>
    </citation>
    <scope>NUCLEOTIDE SEQUENCE [LARGE SCALE GENOMIC DNA]</scope>
    <source>
        <strain evidence="5 6">SMS4</strain>
    </source>
</reference>
<dbReference type="SUPFAM" id="SSF51004">
    <property type="entry name" value="C-terminal (heme d1) domain of cytochrome cd1-nitrite reductase"/>
    <property type="match status" value="1"/>
</dbReference>
<dbReference type="PANTHER" id="PTHR38787">
    <property type="entry name" value="REGULATORY P DOMAIN-CONTAINING PROTEIN"/>
    <property type="match status" value="1"/>
</dbReference>
<dbReference type="NCBIfam" id="TIGR04312">
    <property type="entry name" value="choice_anch_B"/>
    <property type="match status" value="1"/>
</dbReference>
<evidence type="ECO:0000313" key="6">
    <source>
        <dbReference type="Proteomes" id="UP001231109"/>
    </source>
</evidence>
<comment type="caution">
    <text evidence="5">The sequence shown here is derived from an EMBL/GenBank/DDBJ whole genome shotgun (WGS) entry which is preliminary data.</text>
</comment>
<sequence>MQTSLGFNRISLVLSLLVLSLLVLAMLPLQVLAHAEHDKARFVATDGKDIGRCDKPLRPCQTIGYAVKQANKGDKVLVAAGHYQLNDEEQLFYLSSELVPVLGGYSRIDHYQLQAPQINRTTLSGVPAEWQDRLLRRGLHTLRDGKASLSAGLQARLAQHQSLSHSQPAQQCVDGKAGNFSCRNIDLVGHVGLADFSSRPSAANDIWGHVDLNTGTEYALIGLTNGTAVVSLATPDAPLEVGTISGTLTSWRDIKVYQYFDNTLRRWQAYAYVSSEGSDGIQIIDLNRLPDAVSLAASYRTVVSSHNVFIGGVDYSTNSQNSPAAPALYLAGQNTQRGAVSTLSLANPTQLSSLWQRGTALAEDYSHDVAMMQIEDNRATSDCRFSPCQVLFDFNEQEVQLWDASVASSPVKLSQFTYDRASYIHSGWSSEDNRFLFVHDELDETSFGINTTLRVYQLDDLRNPVLQHTWKGPSAAIDHNGFVRGNRYYMSNYQRGLTILDITDPAAPTEVAFFDTFLPSDGAAFNGMWGTYPYLPSGLILGSDINSGLYILQDNSLTSAAGSLSFNQASIEVVPGAAAQLSVQRPAGTGAVSVAYQSFAGSAVQDTDFEALSGRLSWAADDNSDKTITLNTLDSGEAGRRTVFVRLFDPQGGATLQAPAMTTVAFGIEPPRPGSLSFVQQNKRVLENKTVQLSVQRLGGQDGDVAVDYVLQSASATVGEDVVAQNGQLNWADGDISDKTFTLELIDDTLDEGDESFTVQLVSVNGSVLGVRSVLQITILDNDLNTPPQVNAGENVQVNAGQMVSLTATGQDAENDSISYQWQQLSGSTVSLQNAASETLSFVAPSNSATLVLQVTATDNRGASSSDDVTVTVVAVPQNNANTNESTGGGSGSPFALLLLALLCCRRQRR</sequence>
<dbReference type="Proteomes" id="UP001231109">
    <property type="component" value="Unassembled WGS sequence"/>
</dbReference>
<dbReference type="InterPro" id="IPR013783">
    <property type="entry name" value="Ig-like_fold"/>
</dbReference>
<feature type="domain" description="Calx-beta" evidence="4">
    <location>
        <begin position="664"/>
        <end position="762"/>
    </location>
</feature>
<dbReference type="InterPro" id="IPR038081">
    <property type="entry name" value="CalX-like_sf"/>
</dbReference>
<feature type="domain" description="Calx-beta" evidence="4">
    <location>
        <begin position="547"/>
        <end position="648"/>
    </location>
</feature>
<dbReference type="InterPro" id="IPR035986">
    <property type="entry name" value="PKD_dom_sf"/>
</dbReference>
<keyword evidence="1" id="KW-0732">Signal</keyword>
<evidence type="ECO:0000313" key="5">
    <source>
        <dbReference type="EMBL" id="MDP5135209.1"/>
    </source>
</evidence>
<dbReference type="InterPro" id="IPR003644">
    <property type="entry name" value="Calx_beta"/>
</dbReference>
<dbReference type="Pfam" id="PF22352">
    <property type="entry name" value="K319L-like_PKD"/>
    <property type="match status" value="1"/>
</dbReference>
<dbReference type="SUPFAM" id="SSF49299">
    <property type="entry name" value="PKD domain"/>
    <property type="match status" value="1"/>
</dbReference>
<dbReference type="SMART" id="SM00237">
    <property type="entry name" value="Calx_beta"/>
    <property type="match status" value="2"/>
</dbReference>
<evidence type="ECO:0000256" key="2">
    <source>
        <dbReference type="ARBA" id="ARBA00022737"/>
    </source>
</evidence>
<dbReference type="InterPro" id="IPR027589">
    <property type="entry name" value="Choice_anch_B"/>
</dbReference>
<dbReference type="SUPFAM" id="SSF51126">
    <property type="entry name" value="Pectin lyase-like"/>
    <property type="match status" value="1"/>
</dbReference>
<evidence type="ECO:0000256" key="1">
    <source>
        <dbReference type="ARBA" id="ARBA00022729"/>
    </source>
</evidence>
<keyword evidence="3" id="KW-0106">Calcium</keyword>
<gene>
    <name evidence="5" type="ORF">ORJ04_04500</name>
</gene>
<dbReference type="Gene3D" id="2.60.40.10">
    <property type="entry name" value="Immunoglobulins"/>
    <property type="match status" value="1"/>
</dbReference>